<feature type="compositionally biased region" description="Polar residues" evidence="1">
    <location>
        <begin position="193"/>
        <end position="207"/>
    </location>
</feature>
<dbReference type="PANTHER" id="PTHR38731:SF3">
    <property type="entry name" value="BLL6125 PROTEIN"/>
    <property type="match status" value="1"/>
</dbReference>
<feature type="chain" id="PRO_5045758095" evidence="2">
    <location>
        <begin position="20"/>
        <end position="453"/>
    </location>
</feature>
<reference evidence="4 5" key="2">
    <citation type="submission" date="2021-08" db="EMBL/GenBank/DDBJ databases">
        <title>Massilia sp. R798.</title>
        <authorList>
            <person name="Baek J.H."/>
            <person name="Jung H.S."/>
            <person name="Kim K.R."/>
            <person name="Jeon C.O."/>
        </authorList>
    </citation>
    <scope>NUCLEOTIDE SEQUENCE [LARGE SCALE GENOMIC DNA]</scope>
    <source>
        <strain evidence="4 5">R798</strain>
    </source>
</reference>
<evidence type="ECO:0000259" key="3">
    <source>
        <dbReference type="Pfam" id="PF04773"/>
    </source>
</evidence>
<feature type="region of interest" description="Disordered" evidence="1">
    <location>
        <begin position="191"/>
        <end position="279"/>
    </location>
</feature>
<keyword evidence="5" id="KW-1185">Reference proteome</keyword>
<feature type="signal peptide" evidence="2">
    <location>
        <begin position="1"/>
        <end position="19"/>
    </location>
</feature>
<comment type="caution">
    <text evidence="4">The sequence shown here is derived from an EMBL/GenBank/DDBJ whole genome shotgun (WGS) entry which is preliminary data.</text>
</comment>
<feature type="domain" description="FecR protein" evidence="3">
    <location>
        <begin position="51"/>
        <end position="151"/>
    </location>
</feature>
<dbReference type="Gene3D" id="2.60.120.1440">
    <property type="match status" value="1"/>
</dbReference>
<dbReference type="PANTHER" id="PTHR38731">
    <property type="entry name" value="LIPL45-RELATED LIPOPROTEIN-RELATED"/>
    <property type="match status" value="1"/>
</dbReference>
<dbReference type="EMBL" id="JAFBIL020000007">
    <property type="protein sequence ID" value="MBZ2209308.1"/>
    <property type="molecule type" value="Genomic_DNA"/>
</dbReference>
<reference evidence="4 5" key="1">
    <citation type="submission" date="2021-01" db="EMBL/GenBank/DDBJ databases">
        <authorList>
            <person name="Ruan W."/>
            <person name="Khan S.A."/>
            <person name="Jeon C.O."/>
        </authorList>
    </citation>
    <scope>NUCLEOTIDE SEQUENCE [LARGE SCALE GENOMIC DNA]</scope>
    <source>
        <strain evidence="4 5">R798</strain>
    </source>
</reference>
<dbReference type="InterPro" id="IPR006860">
    <property type="entry name" value="FecR"/>
</dbReference>
<keyword evidence="2" id="KW-0732">Signal</keyword>
<proteinExistence type="predicted"/>
<name>A0ABS7STN5_9BURK</name>
<sequence length="453" mass="47547">MLKITAIAGLALCAQLALAAEAGKVIFVAGNAQVLDRQAAEGTAVQEGDMLQTGADGFLYIKTIDNGLFILRPNTKARIVTYHVDANNPANTRIKLDLISGVARSRSGDAVKQARQNFRFNTPVAAIGVRGTDFTVFTDDDTSRVSVITGGIVVSGFAGTCSPEGSGPCEGAASRELSAKQRGQLLQIKRGSQAPQLMSGSVMSSDQPALPAGAPLGNAASPPLSSPAAPVVDTQKAESLTKASNDSSNNGNNNPPAPPEPPPVVMPPPVTSVPPEPSKPVKEAGILWGRWEPVLGPAPDFNLTLEMGRNELVAVNGNFALFRTAGRTYVSPERGNIGFRMKDSEAYIYTNYGPSARTAAAATLSNGKLNIDFDTKRFATSFDMASKAELFSWSAQGAVGPDGRLYGDSADGVKGMVNVQGLLSNENGGSASYLFNGRIDERRTVNGATFWRQ</sequence>
<evidence type="ECO:0000256" key="1">
    <source>
        <dbReference type="SAM" id="MobiDB-lite"/>
    </source>
</evidence>
<protein>
    <submittedName>
        <fullName evidence="4">FecR family protein</fullName>
    </submittedName>
</protein>
<dbReference type="Proteomes" id="UP000809349">
    <property type="component" value="Unassembled WGS sequence"/>
</dbReference>
<evidence type="ECO:0000313" key="4">
    <source>
        <dbReference type="EMBL" id="MBZ2209308.1"/>
    </source>
</evidence>
<feature type="compositionally biased region" description="Low complexity" evidence="1">
    <location>
        <begin position="208"/>
        <end position="230"/>
    </location>
</feature>
<gene>
    <name evidence="4" type="ORF">I4X03_018725</name>
</gene>
<dbReference type="Pfam" id="PF04773">
    <property type="entry name" value="FecR"/>
    <property type="match status" value="1"/>
</dbReference>
<evidence type="ECO:0000313" key="5">
    <source>
        <dbReference type="Proteomes" id="UP000809349"/>
    </source>
</evidence>
<accession>A0ABS7STN5</accession>
<organism evidence="4 5">
    <name type="scientific">Massilia soli</name>
    <dbReference type="NCBI Taxonomy" id="2792854"/>
    <lineage>
        <taxon>Bacteria</taxon>
        <taxon>Pseudomonadati</taxon>
        <taxon>Pseudomonadota</taxon>
        <taxon>Betaproteobacteria</taxon>
        <taxon>Burkholderiales</taxon>
        <taxon>Oxalobacteraceae</taxon>
        <taxon>Telluria group</taxon>
        <taxon>Massilia</taxon>
    </lineage>
</organism>
<evidence type="ECO:0000256" key="2">
    <source>
        <dbReference type="SAM" id="SignalP"/>
    </source>
</evidence>
<feature type="compositionally biased region" description="Low complexity" evidence="1">
    <location>
        <begin position="244"/>
        <end position="254"/>
    </location>
</feature>
<feature type="compositionally biased region" description="Pro residues" evidence="1">
    <location>
        <begin position="255"/>
        <end position="278"/>
    </location>
</feature>